<reference evidence="11" key="1">
    <citation type="submission" date="2019-09" db="EMBL/GenBank/DDBJ databases">
        <authorList>
            <person name="Zhang L."/>
        </authorList>
    </citation>
    <scope>NUCLEOTIDE SEQUENCE</scope>
</reference>
<keyword evidence="6" id="KW-0378">Hydrolase</keyword>
<organism evidence="11">
    <name type="scientific">Nymphaea colorata</name>
    <name type="common">pocket water lily</name>
    <dbReference type="NCBI Taxonomy" id="210225"/>
    <lineage>
        <taxon>Eukaryota</taxon>
        <taxon>Viridiplantae</taxon>
        <taxon>Streptophyta</taxon>
        <taxon>Embryophyta</taxon>
        <taxon>Tracheophyta</taxon>
        <taxon>Spermatophyta</taxon>
        <taxon>Magnoliopsida</taxon>
        <taxon>Nymphaeales</taxon>
        <taxon>Nymphaeaceae</taxon>
        <taxon>Nymphaea</taxon>
    </lineage>
</organism>
<evidence type="ECO:0000256" key="3">
    <source>
        <dbReference type="ARBA" id="ARBA00006958"/>
    </source>
</evidence>
<dbReference type="Pfam" id="PF13359">
    <property type="entry name" value="DDE_Tnp_4"/>
    <property type="match status" value="1"/>
</dbReference>
<dbReference type="OrthoDB" id="2668416at2759"/>
<comment type="subcellular location">
    <subcellularLocation>
        <location evidence="2">Nucleus</location>
    </subcellularLocation>
</comment>
<sequence length="438" mass="47947">MEGQVRAGLLSTIVSQIALVVVLLLSSDDLPFSFSHRHHHRSSSIFSLFLHLLTSSEVAASVSLLSDSPPPRKRRRLDFDDGGDDDQDHGERISTTIPSSGLPESSTYKACFRMRPSTFEWLSGTLEPLLDCRDPVGAGLNLSPGTRLGVALFRLATGSTYADVSRRFGVAETAARFCTKQLCRVLCTNFRFWAAFPPSAQLESVIAGFHARSGLPNCSGAVDCTRFSVLRPPCDSSEEADSVVAQIVVDSSSRILSIATGFSGDKGDARVLRSSTLYKDVEEGVLLNSPTIFLKSVTVRPYIVGDGGYPLLPWLMVPYIDPAPASCEEHFNELHYRMRLPALRTIASLRNWGILSRPIDEEMRMSVACIGACAILHNVLLMREDYSALSDGVEDYAIHDQSSQYYRDASLEECLIEKKASIVRNALAAKAREANAGH</sequence>
<evidence type="ECO:0000313" key="11">
    <source>
        <dbReference type="EMBL" id="VVW18069.1"/>
    </source>
</evidence>
<evidence type="ECO:0000256" key="2">
    <source>
        <dbReference type="ARBA" id="ARBA00004123"/>
    </source>
</evidence>
<feature type="region of interest" description="Disordered" evidence="8">
    <location>
        <begin position="64"/>
        <end position="104"/>
    </location>
</feature>
<evidence type="ECO:0000256" key="4">
    <source>
        <dbReference type="ARBA" id="ARBA00022722"/>
    </source>
</evidence>
<dbReference type="GO" id="GO:0016787">
    <property type="term" value="F:hydrolase activity"/>
    <property type="evidence" value="ECO:0007669"/>
    <property type="project" value="UniProtKB-KW"/>
</dbReference>
<feature type="compositionally biased region" description="Polar residues" evidence="8">
    <location>
        <begin position="93"/>
        <end position="104"/>
    </location>
</feature>
<keyword evidence="9" id="KW-0472">Membrane</keyword>
<dbReference type="InterPro" id="IPR027806">
    <property type="entry name" value="HARBI1_dom"/>
</dbReference>
<keyword evidence="4" id="KW-0540">Nuclease</keyword>
<dbReference type="AlphaFoldDB" id="A0A5K1BVC6"/>
<keyword evidence="5" id="KW-0479">Metal-binding</keyword>
<evidence type="ECO:0000259" key="10">
    <source>
        <dbReference type="Pfam" id="PF13359"/>
    </source>
</evidence>
<accession>A0A5K1BVC6</accession>
<dbReference type="InterPro" id="IPR045249">
    <property type="entry name" value="HARBI1-like"/>
</dbReference>
<feature type="transmembrane region" description="Helical" evidence="9">
    <location>
        <begin position="7"/>
        <end position="25"/>
    </location>
</feature>
<keyword evidence="7" id="KW-0539">Nucleus</keyword>
<dbReference type="GO" id="GO:0004518">
    <property type="term" value="F:nuclease activity"/>
    <property type="evidence" value="ECO:0007669"/>
    <property type="project" value="UniProtKB-KW"/>
</dbReference>
<name>A0A5K1BVC6_9MAGN</name>
<dbReference type="EMBL" id="LR721781">
    <property type="protein sequence ID" value="VVW18069.1"/>
    <property type="molecule type" value="Genomic_DNA"/>
</dbReference>
<evidence type="ECO:0000256" key="6">
    <source>
        <dbReference type="ARBA" id="ARBA00022801"/>
    </source>
</evidence>
<protein>
    <recommendedName>
        <fullName evidence="10">DDE Tnp4 domain-containing protein</fullName>
    </recommendedName>
</protein>
<feature type="domain" description="DDE Tnp4" evidence="10">
    <location>
        <begin position="237"/>
        <end position="378"/>
    </location>
</feature>
<dbReference type="OMA" id="CSILHNM"/>
<keyword evidence="9" id="KW-1133">Transmembrane helix</keyword>
<dbReference type="PANTHER" id="PTHR22930:SF190">
    <property type="entry name" value="OS06G0164500 PROTEIN"/>
    <property type="match status" value="1"/>
</dbReference>
<evidence type="ECO:0000256" key="7">
    <source>
        <dbReference type="ARBA" id="ARBA00023242"/>
    </source>
</evidence>
<evidence type="ECO:0000256" key="9">
    <source>
        <dbReference type="SAM" id="Phobius"/>
    </source>
</evidence>
<dbReference type="PANTHER" id="PTHR22930">
    <property type="match status" value="1"/>
</dbReference>
<evidence type="ECO:0000256" key="1">
    <source>
        <dbReference type="ARBA" id="ARBA00001968"/>
    </source>
</evidence>
<comment type="similarity">
    <text evidence="3">Belongs to the HARBI1 family.</text>
</comment>
<proteinExistence type="inferred from homology"/>
<dbReference type="GO" id="GO:0005634">
    <property type="term" value="C:nucleus"/>
    <property type="evidence" value="ECO:0007669"/>
    <property type="project" value="UniProtKB-SubCell"/>
</dbReference>
<gene>
    <name evidence="11" type="ORF">NYM_LOCUS15720</name>
</gene>
<dbReference type="Gramene" id="NC3G0224150.1">
    <property type="protein sequence ID" value="NC3G0224150.1:cds"/>
    <property type="gene ID" value="NC3G0224150"/>
</dbReference>
<comment type="cofactor">
    <cofactor evidence="1">
        <name>a divalent metal cation</name>
        <dbReference type="ChEBI" id="CHEBI:60240"/>
    </cofactor>
</comment>
<evidence type="ECO:0000256" key="5">
    <source>
        <dbReference type="ARBA" id="ARBA00022723"/>
    </source>
</evidence>
<keyword evidence="9" id="KW-0812">Transmembrane</keyword>
<dbReference type="GO" id="GO:0046872">
    <property type="term" value="F:metal ion binding"/>
    <property type="evidence" value="ECO:0007669"/>
    <property type="project" value="UniProtKB-KW"/>
</dbReference>
<evidence type="ECO:0000256" key="8">
    <source>
        <dbReference type="SAM" id="MobiDB-lite"/>
    </source>
</evidence>